<name>A3SLC8_ROSNI</name>
<protein>
    <recommendedName>
        <fullName evidence="2">MobA/VirD2-like nuclease domain-containing protein</fullName>
    </recommendedName>
</protein>
<comment type="caution">
    <text evidence="3">The sequence shown here is derived from an EMBL/GenBank/DDBJ whole genome shotgun (WGS) entry which is preliminary data.</text>
</comment>
<feature type="region of interest" description="Disordered" evidence="1">
    <location>
        <begin position="405"/>
        <end position="435"/>
    </location>
</feature>
<evidence type="ECO:0000259" key="2">
    <source>
        <dbReference type="Pfam" id="PF03432"/>
    </source>
</evidence>
<dbReference type="eggNOG" id="COG0612">
    <property type="taxonomic scope" value="Bacteria"/>
</dbReference>
<accession>A3SLC8</accession>
<feature type="compositionally biased region" description="Basic and acidic residues" evidence="1">
    <location>
        <begin position="409"/>
        <end position="420"/>
    </location>
</feature>
<reference evidence="3 4" key="1">
    <citation type="submission" date="2005-12" db="EMBL/GenBank/DDBJ databases">
        <authorList>
            <person name="Moran M.A."/>
            <person name="Ferriera S."/>
            <person name="Johnson J."/>
            <person name="Kravitz S."/>
            <person name="Halpern A."/>
            <person name="Remington K."/>
            <person name="Beeson K."/>
            <person name="Tran B."/>
            <person name="Rogers Y.-H."/>
            <person name="Friedman R."/>
            <person name="Venter J.C."/>
        </authorList>
    </citation>
    <scope>NUCLEOTIDE SEQUENCE [LARGE SCALE GENOMIC DNA]</scope>
    <source>
        <strain evidence="4">ATCC BAA-591 / DSM 15170 / ISM</strain>
    </source>
</reference>
<evidence type="ECO:0000313" key="4">
    <source>
        <dbReference type="Proteomes" id="UP000005954"/>
    </source>
</evidence>
<proteinExistence type="predicted"/>
<dbReference type="Proteomes" id="UP000005954">
    <property type="component" value="Unassembled WGS sequence"/>
</dbReference>
<dbReference type="InterPro" id="IPR005094">
    <property type="entry name" value="Endonuclease_MobA/VirD2"/>
</dbReference>
<dbReference type="RefSeq" id="WP_009813559.1">
    <property type="nucleotide sequence ID" value="NZ_CH724156.1"/>
</dbReference>
<dbReference type="HOGENOM" id="CLU_039168_0_0_5"/>
<evidence type="ECO:0000313" key="3">
    <source>
        <dbReference type="EMBL" id="EAP78159.1"/>
    </source>
</evidence>
<dbReference type="OrthoDB" id="1826980at2"/>
<dbReference type="STRING" id="89187.ISM_07680"/>
<dbReference type="Pfam" id="PF03432">
    <property type="entry name" value="Relaxase"/>
    <property type="match status" value="1"/>
</dbReference>
<sequence>MILNANTRGNAKELARHLLNTRDNDHVELHDLRGFIAEDLNGAFREAEAIAMGTKCINHLFSLSLSPPEYADVAVETFEKAIDRIEAELGLNGQPRAIVFHEKEGRRHAHAVWSRIDGQEMKAIKIDFYKRRLTDFSKQLFLENGWPLPDGLQDQRRRDPLSFSLSEWQQAKRTGLDPKVTKTLLRECWNVSDTCESFEAALREKGFWLAHGDRRSYVALDWRGEIYSLSRAIGVKKKELAVRLGNTKFLRSVDETKAHIGAQLTPKIQEWAKDAEAQAKKTRLSLTFKTEQMIQRQRSERESLRQSQALRWQSEERARAARTPRGIRGLWGWISGKNKKIRAMNEAEIEKAKTRDLAERQQIIRKQINERRRVQQMVMHVRRQQGNTLTLLAADVAKAMAMGRVPESAIKKDQTQERSINRRRTRDRGPDYEPN</sequence>
<organism evidence="3 4">
    <name type="scientific">Roseovarius nubinhibens (strain ATCC BAA-591 / DSM 15170 / ISM)</name>
    <dbReference type="NCBI Taxonomy" id="89187"/>
    <lineage>
        <taxon>Bacteria</taxon>
        <taxon>Pseudomonadati</taxon>
        <taxon>Pseudomonadota</taxon>
        <taxon>Alphaproteobacteria</taxon>
        <taxon>Rhodobacterales</taxon>
        <taxon>Roseobacteraceae</taxon>
        <taxon>Roseovarius</taxon>
    </lineage>
</organism>
<evidence type="ECO:0000256" key="1">
    <source>
        <dbReference type="SAM" id="MobiDB-lite"/>
    </source>
</evidence>
<keyword evidence="4" id="KW-1185">Reference proteome</keyword>
<feature type="domain" description="MobA/VirD2-like nuclease" evidence="2">
    <location>
        <begin position="25"/>
        <end position="146"/>
    </location>
</feature>
<gene>
    <name evidence="3" type="ORF">ISM_07680</name>
</gene>
<dbReference type="AlphaFoldDB" id="A3SLC8"/>
<dbReference type="EMBL" id="AALY01000001">
    <property type="protein sequence ID" value="EAP78159.1"/>
    <property type="molecule type" value="Genomic_DNA"/>
</dbReference>